<protein>
    <recommendedName>
        <fullName evidence="3">NAD(P)-binding protein</fullName>
    </recommendedName>
</protein>
<dbReference type="Gene3D" id="3.40.50.720">
    <property type="entry name" value="NAD(P)-binding Rossmann-like Domain"/>
    <property type="match status" value="2"/>
</dbReference>
<dbReference type="EMBL" id="KV454410">
    <property type="protein sequence ID" value="ODQ64918.1"/>
    <property type="molecule type" value="Genomic_DNA"/>
</dbReference>
<evidence type="ECO:0000313" key="1">
    <source>
        <dbReference type="EMBL" id="ODQ64918.1"/>
    </source>
</evidence>
<organism evidence="1 2">
    <name type="scientific">Nadsonia fulvescens var. elongata DSM 6958</name>
    <dbReference type="NCBI Taxonomy" id="857566"/>
    <lineage>
        <taxon>Eukaryota</taxon>
        <taxon>Fungi</taxon>
        <taxon>Dikarya</taxon>
        <taxon>Ascomycota</taxon>
        <taxon>Saccharomycotina</taxon>
        <taxon>Dipodascomycetes</taxon>
        <taxon>Dipodascales</taxon>
        <taxon>Dipodascales incertae sedis</taxon>
        <taxon>Nadsonia</taxon>
    </lineage>
</organism>
<reference evidence="1 2" key="1">
    <citation type="journal article" date="2016" name="Proc. Natl. Acad. Sci. U.S.A.">
        <title>Comparative genomics of biotechnologically important yeasts.</title>
        <authorList>
            <person name="Riley R."/>
            <person name="Haridas S."/>
            <person name="Wolfe K.H."/>
            <person name="Lopes M.R."/>
            <person name="Hittinger C.T."/>
            <person name="Goeker M."/>
            <person name="Salamov A.A."/>
            <person name="Wisecaver J.H."/>
            <person name="Long T.M."/>
            <person name="Calvey C.H."/>
            <person name="Aerts A.L."/>
            <person name="Barry K.W."/>
            <person name="Choi C."/>
            <person name="Clum A."/>
            <person name="Coughlan A.Y."/>
            <person name="Deshpande S."/>
            <person name="Douglass A.P."/>
            <person name="Hanson S.J."/>
            <person name="Klenk H.-P."/>
            <person name="LaButti K.M."/>
            <person name="Lapidus A."/>
            <person name="Lindquist E.A."/>
            <person name="Lipzen A.M."/>
            <person name="Meier-Kolthoff J.P."/>
            <person name="Ohm R.A."/>
            <person name="Otillar R.P."/>
            <person name="Pangilinan J.L."/>
            <person name="Peng Y."/>
            <person name="Rokas A."/>
            <person name="Rosa C.A."/>
            <person name="Scheuner C."/>
            <person name="Sibirny A.A."/>
            <person name="Slot J.C."/>
            <person name="Stielow J.B."/>
            <person name="Sun H."/>
            <person name="Kurtzman C.P."/>
            <person name="Blackwell M."/>
            <person name="Grigoriev I.V."/>
            <person name="Jeffries T.W."/>
        </authorList>
    </citation>
    <scope>NUCLEOTIDE SEQUENCE [LARGE SCALE GENOMIC DNA]</scope>
    <source>
        <strain evidence="1 2">DSM 6958</strain>
    </source>
</reference>
<evidence type="ECO:0000313" key="2">
    <source>
        <dbReference type="Proteomes" id="UP000095009"/>
    </source>
</evidence>
<dbReference type="GO" id="GO:0005737">
    <property type="term" value="C:cytoplasm"/>
    <property type="evidence" value="ECO:0007669"/>
    <property type="project" value="TreeGrafter"/>
</dbReference>
<dbReference type="STRING" id="857566.A0A1E3PHS2"/>
<name>A0A1E3PHS2_9ASCO</name>
<dbReference type="InterPro" id="IPR051783">
    <property type="entry name" value="NAD(P)-dependent_oxidoreduct"/>
</dbReference>
<evidence type="ECO:0008006" key="3">
    <source>
        <dbReference type="Google" id="ProtNLM"/>
    </source>
</evidence>
<dbReference type="PANTHER" id="PTHR48079:SF6">
    <property type="entry name" value="NAD(P)-BINDING DOMAIN-CONTAINING PROTEIN-RELATED"/>
    <property type="match status" value="1"/>
</dbReference>
<dbReference type="Proteomes" id="UP000095009">
    <property type="component" value="Unassembled WGS sequence"/>
</dbReference>
<dbReference type="AlphaFoldDB" id="A0A1E3PHS2"/>
<dbReference type="PANTHER" id="PTHR48079">
    <property type="entry name" value="PROTEIN YEEZ"/>
    <property type="match status" value="1"/>
</dbReference>
<sequence length="295" mass="32933">MYSVYLQMNNVFITGATGLIGGAVLHDLLETPSMYKYEITAQIRTQNKADNKQNKTLLVHTSGTSILQYDLSSTNGPPTKCYGNSSNLDEIVKLPATQPHKPVDDVVLRIQAQSPELVRTAIICSSTIYGVSKGYDKINSVQIPWLVKSTIKAGQPVTVYSGDYNWLHVHVDDLAIIYHKITKSLLDGSSNAPSGDKGYYFAQAGNLPNWRQVAVYIVEQLVDKGLIFNKTIKELEPASLIDINEGFEFAPYFWGINSVCKAENAFKLSWQPAHISDEEFYKDIDQDIDYILSQK</sequence>
<dbReference type="InterPro" id="IPR036291">
    <property type="entry name" value="NAD(P)-bd_dom_sf"/>
</dbReference>
<accession>A0A1E3PHS2</accession>
<dbReference type="GO" id="GO:0004029">
    <property type="term" value="F:aldehyde dehydrogenase (NAD+) activity"/>
    <property type="evidence" value="ECO:0007669"/>
    <property type="project" value="TreeGrafter"/>
</dbReference>
<dbReference type="OrthoDB" id="10262413at2759"/>
<keyword evidence="2" id="KW-1185">Reference proteome</keyword>
<dbReference type="SUPFAM" id="SSF51735">
    <property type="entry name" value="NAD(P)-binding Rossmann-fold domains"/>
    <property type="match status" value="1"/>
</dbReference>
<gene>
    <name evidence="1" type="ORF">NADFUDRAFT_74476</name>
</gene>
<proteinExistence type="predicted"/>